<evidence type="ECO:0000256" key="2">
    <source>
        <dbReference type="ARBA" id="ARBA00007802"/>
    </source>
</evidence>
<feature type="transmembrane region" description="Helical" evidence="6">
    <location>
        <begin position="183"/>
        <end position="203"/>
    </location>
</feature>
<evidence type="ECO:0000256" key="3">
    <source>
        <dbReference type="ARBA" id="ARBA00022692"/>
    </source>
</evidence>
<feature type="transmembrane region" description="Helical" evidence="6">
    <location>
        <begin position="37"/>
        <end position="56"/>
    </location>
</feature>
<organism evidence="7 8">
    <name type="scientific">Mesorhizobium waimense</name>
    <dbReference type="NCBI Taxonomy" id="1300307"/>
    <lineage>
        <taxon>Bacteria</taxon>
        <taxon>Pseudomonadati</taxon>
        <taxon>Pseudomonadota</taxon>
        <taxon>Alphaproteobacteria</taxon>
        <taxon>Hyphomicrobiales</taxon>
        <taxon>Phyllobacteriaceae</taxon>
        <taxon>Mesorhizobium</taxon>
    </lineage>
</organism>
<accession>A0A3A5K0C4</accession>
<keyword evidence="8" id="KW-1185">Reference proteome</keyword>
<evidence type="ECO:0000256" key="1">
    <source>
        <dbReference type="ARBA" id="ARBA00004141"/>
    </source>
</evidence>
<evidence type="ECO:0000256" key="6">
    <source>
        <dbReference type="SAM" id="Phobius"/>
    </source>
</evidence>
<gene>
    <name evidence="7" type="ORF">D3227_34070</name>
</gene>
<keyword evidence="4 6" id="KW-1133">Transmembrane helix</keyword>
<keyword evidence="3 6" id="KW-0812">Transmembrane</keyword>
<dbReference type="EMBL" id="QZWZ01000051">
    <property type="protein sequence ID" value="RJT28490.1"/>
    <property type="molecule type" value="Genomic_DNA"/>
</dbReference>
<evidence type="ECO:0000313" key="7">
    <source>
        <dbReference type="EMBL" id="RJT28490.1"/>
    </source>
</evidence>
<dbReference type="GO" id="GO:0016020">
    <property type="term" value="C:membrane"/>
    <property type="evidence" value="ECO:0007669"/>
    <property type="project" value="UniProtKB-SubCell"/>
</dbReference>
<reference evidence="7 8" key="1">
    <citation type="submission" date="2018-09" db="EMBL/GenBank/DDBJ databases">
        <title>Mesorhizobium carmichaelinearum sp. nov. isolated from Carmichaelinea spp. root nodules in New Zealand.</title>
        <authorList>
            <person name="De Meyer S.E."/>
        </authorList>
    </citation>
    <scope>NUCLEOTIDE SEQUENCE [LARGE SCALE GENOMIC DNA]</scope>
    <source>
        <strain evidence="7 8">ICMP19557</strain>
    </source>
</reference>
<evidence type="ECO:0000256" key="5">
    <source>
        <dbReference type="ARBA" id="ARBA00023136"/>
    </source>
</evidence>
<evidence type="ECO:0000256" key="4">
    <source>
        <dbReference type="ARBA" id="ARBA00022989"/>
    </source>
</evidence>
<comment type="caution">
    <text evidence="7">The sequence shown here is derived from an EMBL/GenBank/DDBJ whole genome shotgun (WGS) entry which is preliminary data.</text>
</comment>
<dbReference type="GO" id="GO:0030255">
    <property type="term" value="P:protein secretion by the type IV secretion system"/>
    <property type="evidence" value="ECO:0007669"/>
    <property type="project" value="InterPro"/>
</dbReference>
<comment type="similarity">
    <text evidence="2">Belongs to the TrbL/VirB6 family.</text>
</comment>
<feature type="transmembrane region" description="Helical" evidence="6">
    <location>
        <begin position="257"/>
        <end position="275"/>
    </location>
</feature>
<sequence>MNFNITTLLQQVDKFGNNYVSQAYQNLASALTGGGQGGVAGLMLTLYVIVWAISIWQGTSTGSGKEMIWRLFRAFVIYALATSWGDFQTYAYSFANETPAAIGNSLLTSVSANVTGTSAGLNSVNSVQTALQNIWDSLANSTAAFIKSLGVLNFGGYVLAAIILVVGALLIGYAIFLIILSKIFLWLLLALAPVFIILMLFGYTTRFFAGWVTAIVQYMCVQILVYAFCAFFISITQTYFDAVNRSNGAATTTLTEAAPLILICLVGVLLLSQITNVAASLAGGIGIGTPSFGRFYGGAFAAMGQAGQRRLMGRLGWSTRQERLAGRERARVSLAQRRFENSAEYARLSRKLTDPG</sequence>
<dbReference type="InterPro" id="IPR007688">
    <property type="entry name" value="Conjugal_tfr_TrbL/VirB6"/>
</dbReference>
<name>A0A3A5K0C4_9HYPH</name>
<feature type="transmembrane region" description="Helical" evidence="6">
    <location>
        <begin position="281"/>
        <end position="304"/>
    </location>
</feature>
<feature type="transmembrane region" description="Helical" evidence="6">
    <location>
        <begin position="154"/>
        <end position="176"/>
    </location>
</feature>
<protein>
    <submittedName>
        <fullName evidence="7">Conjugal transfer protein TrbL</fullName>
    </submittedName>
</protein>
<proteinExistence type="inferred from homology"/>
<dbReference type="AlphaFoldDB" id="A0A3A5K0C4"/>
<comment type="subcellular location">
    <subcellularLocation>
        <location evidence="1">Membrane</location>
        <topology evidence="1">Multi-pass membrane protein</topology>
    </subcellularLocation>
</comment>
<evidence type="ECO:0000313" key="8">
    <source>
        <dbReference type="Proteomes" id="UP000272706"/>
    </source>
</evidence>
<feature type="transmembrane region" description="Helical" evidence="6">
    <location>
        <begin position="215"/>
        <end position="236"/>
    </location>
</feature>
<dbReference type="OrthoDB" id="8124565at2"/>
<dbReference type="Proteomes" id="UP000272706">
    <property type="component" value="Unassembled WGS sequence"/>
</dbReference>
<dbReference type="RefSeq" id="WP_120018527.1">
    <property type="nucleotide sequence ID" value="NZ_QZWZ01000051.1"/>
</dbReference>
<feature type="transmembrane region" description="Helical" evidence="6">
    <location>
        <begin position="68"/>
        <end position="85"/>
    </location>
</feature>
<dbReference type="Pfam" id="PF04610">
    <property type="entry name" value="TrbL"/>
    <property type="match status" value="1"/>
</dbReference>
<keyword evidence="5 6" id="KW-0472">Membrane</keyword>